<dbReference type="EMBL" id="CAADIL010000017">
    <property type="protein sequence ID" value="VFR73714.1"/>
    <property type="molecule type" value="Genomic_DNA"/>
</dbReference>
<feature type="compositionally biased region" description="Basic and acidic residues" evidence="1">
    <location>
        <begin position="1"/>
        <end position="10"/>
    </location>
</feature>
<evidence type="ECO:0000313" key="2">
    <source>
        <dbReference type="EMBL" id="VFR32734.1"/>
    </source>
</evidence>
<gene>
    <name evidence="2" type="ORF">ANDA3_0734</name>
    <name evidence="4" type="ORF">DAR2_0605</name>
    <name evidence="3" type="ORF">DAR3_0601</name>
    <name evidence="5" type="ORF">RAN3_0706</name>
</gene>
<feature type="region of interest" description="Disordered" evidence="1">
    <location>
        <begin position="1"/>
        <end position="22"/>
    </location>
</feature>
<name>A0A484TFG9_9ZZZZ</name>
<reference evidence="4" key="1">
    <citation type="submission" date="2019-03" db="EMBL/GenBank/DDBJ databases">
        <authorList>
            <person name="Danneels B."/>
        </authorList>
    </citation>
    <scope>NUCLEOTIDE SEQUENCE</scope>
</reference>
<protein>
    <submittedName>
        <fullName evidence="4">Uncharacterized protein</fullName>
    </submittedName>
</protein>
<evidence type="ECO:0000313" key="5">
    <source>
        <dbReference type="EMBL" id="VFR93764.1"/>
    </source>
</evidence>
<dbReference type="EMBL" id="CAADIC010000015">
    <property type="protein sequence ID" value="VFR32734.1"/>
    <property type="molecule type" value="Genomic_DNA"/>
</dbReference>
<proteinExistence type="predicted"/>
<accession>A0A484TFG9</accession>
<dbReference type="EMBL" id="CAADIO010000035">
    <property type="protein sequence ID" value="VFR93764.1"/>
    <property type="molecule type" value="Genomic_DNA"/>
</dbReference>
<evidence type="ECO:0000256" key="1">
    <source>
        <dbReference type="SAM" id="MobiDB-lite"/>
    </source>
</evidence>
<dbReference type="EMBL" id="CAADIJ010000003">
    <property type="protein sequence ID" value="VFR64083.1"/>
    <property type="molecule type" value="Genomic_DNA"/>
</dbReference>
<dbReference type="AlphaFoldDB" id="A0A484TFG9"/>
<organism evidence="4">
    <name type="scientific">plant metagenome</name>
    <dbReference type="NCBI Taxonomy" id="1297885"/>
    <lineage>
        <taxon>unclassified sequences</taxon>
        <taxon>metagenomes</taxon>
        <taxon>organismal metagenomes</taxon>
    </lineage>
</organism>
<evidence type="ECO:0000313" key="3">
    <source>
        <dbReference type="EMBL" id="VFR64083.1"/>
    </source>
</evidence>
<evidence type="ECO:0000313" key="4">
    <source>
        <dbReference type="EMBL" id="VFR73714.1"/>
    </source>
</evidence>
<sequence>MAPPEKKPGHPDIPNPALASERVTRLPPTQTGLFTSLHQMLISGVKRDK</sequence>